<dbReference type="EMBL" id="CP017105">
    <property type="protein sequence ID" value="APO70609.1"/>
    <property type="molecule type" value="Genomic_DNA"/>
</dbReference>
<reference evidence="1 2" key="1">
    <citation type="submission" date="2016-09" db="EMBL/GenBank/DDBJ databases">
        <title>The complete genome sequences of Rhizobium gallicum, symbiovars gallicum and phaseoli, symbionts associated to common bean (Phaseolus vulgaris).</title>
        <authorList>
            <person name="Bustos P."/>
            <person name="Santamaria R.I."/>
            <person name="Perez-Carrascal O.M."/>
            <person name="Juarez S."/>
            <person name="Lozano L."/>
            <person name="Martinez-Flores I."/>
            <person name="Martinez-Romero E."/>
            <person name="Cevallos M."/>
            <person name="Romero D."/>
            <person name="Davila G."/>
            <person name="Gonzalez V."/>
        </authorList>
    </citation>
    <scope>NUCLEOTIDE SEQUENCE [LARGE SCALE GENOMIC DNA]</scope>
    <source>
        <strain evidence="1 2">IE4872</strain>
        <plasmid evidence="2">prgalie4872d</plasmid>
    </source>
</reference>
<evidence type="ECO:0000313" key="2">
    <source>
        <dbReference type="Proteomes" id="UP000184749"/>
    </source>
</evidence>
<gene>
    <name evidence="1" type="ORF">IE4872_PD00066</name>
</gene>
<name>A0A1L5NRY4_9HYPH</name>
<dbReference type="AlphaFoldDB" id="A0A1L5NRY4"/>
<evidence type="ECO:0000313" key="1">
    <source>
        <dbReference type="EMBL" id="APO70609.1"/>
    </source>
</evidence>
<organism evidence="1 2">
    <name type="scientific">Rhizobium gallicum</name>
    <dbReference type="NCBI Taxonomy" id="56730"/>
    <lineage>
        <taxon>Bacteria</taxon>
        <taxon>Pseudomonadati</taxon>
        <taxon>Pseudomonadota</taxon>
        <taxon>Alphaproteobacteria</taxon>
        <taxon>Hyphomicrobiales</taxon>
        <taxon>Rhizobiaceae</taxon>
        <taxon>Rhizobium/Agrobacterium group</taxon>
        <taxon>Rhizobium</taxon>
    </lineage>
</organism>
<protein>
    <submittedName>
        <fullName evidence="1">Uncharacterized protein</fullName>
    </submittedName>
</protein>
<accession>A0A1L5NRY4</accession>
<keyword evidence="1" id="KW-0614">Plasmid</keyword>
<sequence length="102" mass="11548">MRLSLLLARSRPHAATKIFRQTARWIRKRSAPSPLNLHCEQAMIDFQNIEDAQTLAQAIVNTIPEPFIVLDDQFCVLPFLSTREFEANIARSTPKVLIASST</sequence>
<geneLocation type="plasmid" evidence="2">
    <name>prgalie4872d</name>
</geneLocation>
<dbReference type="Proteomes" id="UP000184749">
    <property type="component" value="Plasmid pRgalIE4872d"/>
</dbReference>
<proteinExistence type="predicted"/>